<organism evidence="2 3">
    <name type="scientific">Duncaniella muris</name>
    <dbReference type="NCBI Taxonomy" id="2094150"/>
    <lineage>
        <taxon>Bacteria</taxon>
        <taxon>Pseudomonadati</taxon>
        <taxon>Bacteroidota</taxon>
        <taxon>Bacteroidia</taxon>
        <taxon>Bacteroidales</taxon>
        <taxon>Muribaculaceae</taxon>
        <taxon>Duncaniella</taxon>
    </lineage>
</organism>
<protein>
    <recommendedName>
        <fullName evidence="4">DUF4493 domain-containing protein</fullName>
    </recommendedName>
</protein>
<evidence type="ECO:0000256" key="1">
    <source>
        <dbReference type="SAM" id="SignalP"/>
    </source>
</evidence>
<proteinExistence type="predicted"/>
<feature type="chain" id="PRO_5016173312" description="DUF4493 domain-containing protein" evidence="1">
    <location>
        <begin position="23"/>
        <end position="597"/>
    </location>
</feature>
<feature type="signal peptide" evidence="1">
    <location>
        <begin position="1"/>
        <end position="22"/>
    </location>
</feature>
<sequence>MYKSLSRLSLTAVAVASMPLTACIDDNYDLSDIDTTAEIKVNNLVVPVNLDEITLSNVFDLDDESVVKEVDGIYAVLVDGEFKSEDLKVNPVSLARPFIPDASTTISLVNGNTDIVIPPLGIGEQSFTYSIEGFNTSFTYTSATVDKSIRSLSKIAVDWTIDITLSVLNSGKAFKSVAFRNLYLKLPVGLHTPDYVSDNGIIHLSDINLSSGVMSHKVTIRVDEIDFAKLAGQGLYSFVPDTSGKNPGTLTIRGSIGVEDGYVVAVTNNNISSVPTQTTLTLSSVGSDITVNAVDGEICYSISDFNVDPVALNDLPDLLRQDETNITMANPQLYLSINNPLAGYSLDASSGLTLTACREDGSRKLYSLDAGELINIGHNAGIAGPYKFCLAPDPSAAGSFEGFANAVPVRYQGLGNVLSGNGLPSTIEVSFDDPKVGPGKVSNFAVPQTLQKLEGVYKFYAPLNLGVNSKIVYDEVTDGWSDETLDKVTIEKLKLGATVSNSLPFDIVLSGYPVDEQGNQCKDLATGKPVGLGSITVRAGETSSIELESTGTITGLDGVRYFATAVVTKDGVTLRPDDTIKLTGIKATVSGFYIDEL</sequence>
<evidence type="ECO:0008006" key="4">
    <source>
        <dbReference type="Google" id="ProtNLM"/>
    </source>
</evidence>
<dbReference type="AlphaFoldDB" id="A0A2V1ILN1"/>
<dbReference type="Proteomes" id="UP000244905">
    <property type="component" value="Unassembled WGS sequence"/>
</dbReference>
<dbReference type="GeneID" id="82525414"/>
<reference evidence="3" key="1">
    <citation type="submission" date="2018-02" db="EMBL/GenBank/DDBJ databases">
        <authorList>
            <person name="Clavel T."/>
            <person name="Strowig T."/>
        </authorList>
    </citation>
    <scope>NUCLEOTIDE SEQUENCE [LARGE SCALE GENOMIC DNA]</scope>
    <source>
        <strain evidence="3">DSM 103720</strain>
    </source>
</reference>
<dbReference type="RefSeq" id="WP_107031573.1">
    <property type="nucleotide sequence ID" value="NZ_CAXHPX010000002.1"/>
</dbReference>
<gene>
    <name evidence="2" type="ORF">C5O23_03485</name>
</gene>
<dbReference type="EMBL" id="PUEC01000005">
    <property type="protein sequence ID" value="PWB03463.1"/>
    <property type="molecule type" value="Genomic_DNA"/>
</dbReference>
<keyword evidence="1" id="KW-0732">Signal</keyword>
<keyword evidence="3" id="KW-1185">Reference proteome</keyword>
<accession>A0A2V1ILN1</accession>
<name>A0A2V1ILN1_9BACT</name>
<evidence type="ECO:0000313" key="3">
    <source>
        <dbReference type="Proteomes" id="UP000244905"/>
    </source>
</evidence>
<evidence type="ECO:0000313" key="2">
    <source>
        <dbReference type="EMBL" id="PWB03463.1"/>
    </source>
</evidence>
<comment type="caution">
    <text evidence="2">The sequence shown here is derived from an EMBL/GenBank/DDBJ whole genome shotgun (WGS) entry which is preliminary data.</text>
</comment>